<proteinExistence type="predicted"/>
<dbReference type="InterPro" id="IPR036915">
    <property type="entry name" value="Cyclin-like_sf"/>
</dbReference>
<dbReference type="InterPro" id="IPR043198">
    <property type="entry name" value="Cyclin/Ssn8"/>
</dbReference>
<evidence type="ECO:0000313" key="3">
    <source>
        <dbReference type="Proteomes" id="UP000193642"/>
    </source>
</evidence>
<dbReference type="InterPro" id="IPR006671">
    <property type="entry name" value="Cyclin_N"/>
</dbReference>
<protein>
    <recommendedName>
        <fullName evidence="1">Cyclin N-terminal domain-containing protein</fullName>
    </recommendedName>
</protein>
<accession>A0A1Y2CZ64</accession>
<dbReference type="SUPFAM" id="SSF47954">
    <property type="entry name" value="Cyclin-like"/>
    <property type="match status" value="1"/>
</dbReference>
<dbReference type="Gene3D" id="1.10.472.10">
    <property type="entry name" value="Cyclin-like"/>
    <property type="match status" value="1"/>
</dbReference>
<reference evidence="2 3" key="1">
    <citation type="submission" date="2016-07" db="EMBL/GenBank/DDBJ databases">
        <title>Pervasive Adenine N6-methylation of Active Genes in Fungi.</title>
        <authorList>
            <consortium name="DOE Joint Genome Institute"/>
            <person name="Mondo S.J."/>
            <person name="Dannebaum R.O."/>
            <person name="Kuo R.C."/>
            <person name="Labutti K."/>
            <person name="Haridas S."/>
            <person name="Kuo A."/>
            <person name="Salamov A."/>
            <person name="Ahrendt S.R."/>
            <person name="Lipzen A."/>
            <person name="Sullivan W."/>
            <person name="Andreopoulos W.B."/>
            <person name="Clum A."/>
            <person name="Lindquist E."/>
            <person name="Daum C."/>
            <person name="Ramamoorthy G.K."/>
            <person name="Gryganskyi A."/>
            <person name="Culley D."/>
            <person name="Magnuson J.K."/>
            <person name="James T.Y."/>
            <person name="O'Malley M.A."/>
            <person name="Stajich J.E."/>
            <person name="Spatafora J.W."/>
            <person name="Visel A."/>
            <person name="Grigoriev I.V."/>
        </authorList>
    </citation>
    <scope>NUCLEOTIDE SEQUENCE [LARGE SCALE GENOMIC DNA]</scope>
    <source>
        <strain evidence="2 3">JEL800</strain>
    </source>
</reference>
<dbReference type="GO" id="GO:0006357">
    <property type="term" value="P:regulation of transcription by RNA polymerase II"/>
    <property type="evidence" value="ECO:0007669"/>
    <property type="project" value="InterPro"/>
</dbReference>
<dbReference type="AlphaFoldDB" id="A0A1Y2CZ64"/>
<sequence>MTFDPYVRHGSGQWRFTLESLCSSGALLDATNAAASAAADAGARLSACAFIDRVALRLRGLPCETVAVAKVFLLRFAVRHVVARNIQNSVHPYVAGATALFLACKSTDHYKKLANLIYQCRWVAFRPPEGTPDSEFIIRPEFKDSDPEYKQWYDNIIATEEHMTSALCFDLVVQLPHEIVIDLLEICFEPIRLSETDEEIELRTEIYQKLRHHALHYSNEWCASF</sequence>
<dbReference type="GO" id="GO:0016538">
    <property type="term" value="F:cyclin-dependent protein serine/threonine kinase regulator activity"/>
    <property type="evidence" value="ECO:0007669"/>
    <property type="project" value="InterPro"/>
</dbReference>
<evidence type="ECO:0000259" key="1">
    <source>
        <dbReference type="Pfam" id="PF00134"/>
    </source>
</evidence>
<dbReference type="EMBL" id="MCGO01000003">
    <property type="protein sequence ID" value="ORY52290.1"/>
    <property type="molecule type" value="Genomic_DNA"/>
</dbReference>
<name>A0A1Y2CZ64_9FUNG</name>
<organism evidence="2 3">
    <name type="scientific">Rhizoclosmatium globosum</name>
    <dbReference type="NCBI Taxonomy" id="329046"/>
    <lineage>
        <taxon>Eukaryota</taxon>
        <taxon>Fungi</taxon>
        <taxon>Fungi incertae sedis</taxon>
        <taxon>Chytridiomycota</taxon>
        <taxon>Chytridiomycota incertae sedis</taxon>
        <taxon>Chytridiomycetes</taxon>
        <taxon>Chytridiales</taxon>
        <taxon>Chytriomycetaceae</taxon>
        <taxon>Rhizoclosmatium</taxon>
    </lineage>
</organism>
<comment type="caution">
    <text evidence="2">The sequence shown here is derived from an EMBL/GenBank/DDBJ whole genome shotgun (WGS) entry which is preliminary data.</text>
</comment>
<dbReference type="Proteomes" id="UP000193642">
    <property type="component" value="Unassembled WGS sequence"/>
</dbReference>
<gene>
    <name evidence="2" type="ORF">BCR33DRAFT_314754</name>
</gene>
<dbReference type="PANTHER" id="PTHR10026">
    <property type="entry name" value="CYCLIN"/>
    <property type="match status" value="1"/>
</dbReference>
<dbReference type="OrthoDB" id="25002at2759"/>
<dbReference type="Pfam" id="PF00134">
    <property type="entry name" value="Cyclin_N"/>
    <property type="match status" value="1"/>
</dbReference>
<feature type="domain" description="Cyclin N-terminal" evidence="1">
    <location>
        <begin position="44"/>
        <end position="171"/>
    </location>
</feature>
<keyword evidence="3" id="KW-1185">Reference proteome</keyword>
<dbReference type="STRING" id="329046.A0A1Y2CZ64"/>
<evidence type="ECO:0000313" key="2">
    <source>
        <dbReference type="EMBL" id="ORY52290.1"/>
    </source>
</evidence>